<evidence type="ECO:0000313" key="10">
    <source>
        <dbReference type="Proteomes" id="UP000005269"/>
    </source>
</evidence>
<gene>
    <name evidence="9" type="ORF">HMPREF0351_13061</name>
</gene>
<dbReference type="InterPro" id="IPR051393">
    <property type="entry name" value="ABC_transporter_permease"/>
</dbReference>
<dbReference type="PROSITE" id="PS50928">
    <property type="entry name" value="ABC_TM1"/>
    <property type="match status" value="1"/>
</dbReference>
<proteinExistence type="inferred from homology"/>
<feature type="transmembrane region" description="Helical" evidence="7">
    <location>
        <begin position="110"/>
        <end position="133"/>
    </location>
</feature>
<reference evidence="9 10" key="1">
    <citation type="journal article" date="2012" name="BMC Microbiol.">
        <title>Complete genome sequence of Enterococcus faecium strain TX16 and comparative genomic analysis of Enterococcus faecium genomes.</title>
        <authorList>
            <person name="Qin X."/>
            <person name="Galloway-Pena J.R."/>
            <person name="Sillanpaa J."/>
            <person name="Hyeob Roh J."/>
            <person name="Nallapareddy S.R."/>
            <person name="Chowdhury S."/>
            <person name="Bourgogne A."/>
            <person name="Choudhury T."/>
            <person name="Munzy D.M."/>
            <person name="Buhay C.J."/>
            <person name="Ding Y."/>
            <person name="Dugan-Rocha S."/>
            <person name="Liu W."/>
            <person name="Kovar C."/>
            <person name="Sodergren E."/>
            <person name="Highlander S."/>
            <person name="Petrosino J.F."/>
            <person name="Worley K.C."/>
            <person name="Gibbs R.A."/>
            <person name="Weinstock G.M."/>
            <person name="Murray B.E."/>
        </authorList>
    </citation>
    <scope>NUCLEOTIDE SEQUENCE [LARGE SCALE GENOMIC DNA]</scope>
    <source>
        <strain evidence="10">ATCC BAA-472 / TX0016 / DO</strain>
        <plasmid evidence="9">3</plasmid>
    </source>
</reference>
<dbReference type="Pfam" id="PF00528">
    <property type="entry name" value="BPD_transp_1"/>
    <property type="match status" value="1"/>
</dbReference>
<protein>
    <submittedName>
        <fullName evidence="9">Sugar ABC superfamily ATP binding cassette transporter, membrane protein</fullName>
    </submittedName>
</protein>
<evidence type="ECO:0000256" key="2">
    <source>
        <dbReference type="ARBA" id="ARBA00022448"/>
    </source>
</evidence>
<accession>I3U6P7</accession>
<dbReference type="InterPro" id="IPR035906">
    <property type="entry name" value="MetI-like_sf"/>
</dbReference>
<dbReference type="GO" id="GO:0005886">
    <property type="term" value="C:plasma membrane"/>
    <property type="evidence" value="ECO:0007669"/>
    <property type="project" value="UniProtKB-SubCell"/>
</dbReference>
<feature type="transmembrane region" description="Helical" evidence="7">
    <location>
        <begin position="191"/>
        <end position="214"/>
    </location>
</feature>
<evidence type="ECO:0000256" key="3">
    <source>
        <dbReference type="ARBA" id="ARBA00022475"/>
    </source>
</evidence>
<dbReference type="InterPro" id="IPR000515">
    <property type="entry name" value="MetI-like"/>
</dbReference>
<keyword evidence="4 7" id="KW-0812">Transmembrane</keyword>
<keyword evidence="3" id="KW-1003">Cell membrane</keyword>
<dbReference type="PANTHER" id="PTHR30193:SF37">
    <property type="entry name" value="INNER MEMBRANE ABC TRANSPORTER PERMEASE PROTEIN YCJO"/>
    <property type="match status" value="1"/>
</dbReference>
<evidence type="ECO:0000256" key="7">
    <source>
        <dbReference type="RuleBase" id="RU363032"/>
    </source>
</evidence>
<sequence length="332" mass="37455">MISGYDIDQILKIGGCHRPVNGGLRMEIGEMMNSESKSKKKFSFDKVAPYVFVSPFYILFLIFGLFPVIFSGVLAFSKWDGLGDIQFVGLDNFTRLLRDADFYLSVKNTLIIWAVGTFPMLFLALILAFLVNLKFIKHKELLKSIFFLPNITSVVAVTILFGLIFSNLDGLANALLQFLGFEPIKWVTSPFWVRIVIALINIWMYLGYNMIIYLTGITKIPNDYYEAAVIDGATNMQIFWNITIPQLKPIILFTVMMSTIGGLQVFSEAQVLVPQGATPEGGAMTIVYYLYNTAFTNNEYGYGSAVAWALVLIILVFSLINWYLTTYRIKGE</sequence>
<dbReference type="PANTHER" id="PTHR30193">
    <property type="entry name" value="ABC TRANSPORTER PERMEASE PROTEIN"/>
    <property type="match status" value="1"/>
</dbReference>
<geneLocation type="plasmid" evidence="9 10">
    <name>3</name>
</geneLocation>
<feature type="transmembrane region" description="Helical" evidence="7">
    <location>
        <begin position="47"/>
        <end position="70"/>
    </location>
</feature>
<keyword evidence="2 7" id="KW-0813">Transport</keyword>
<dbReference type="EMBL" id="CP003586">
    <property type="protein sequence ID" value="AFK60685.1"/>
    <property type="molecule type" value="Genomic_DNA"/>
</dbReference>
<keyword evidence="10" id="KW-1185">Reference proteome</keyword>
<dbReference type="SUPFAM" id="SSF161098">
    <property type="entry name" value="MetI-like"/>
    <property type="match status" value="1"/>
</dbReference>
<evidence type="ECO:0000256" key="6">
    <source>
        <dbReference type="ARBA" id="ARBA00023136"/>
    </source>
</evidence>
<comment type="similarity">
    <text evidence="7">Belongs to the binding-protein-dependent transport system permease family.</text>
</comment>
<evidence type="ECO:0000256" key="5">
    <source>
        <dbReference type="ARBA" id="ARBA00022989"/>
    </source>
</evidence>
<name>I3U6P7_ENTFD</name>
<feature type="transmembrane region" description="Helical" evidence="7">
    <location>
        <begin position="305"/>
        <end position="324"/>
    </location>
</feature>
<feature type="transmembrane region" description="Helical" evidence="7">
    <location>
        <begin position="145"/>
        <end position="165"/>
    </location>
</feature>
<evidence type="ECO:0000259" key="8">
    <source>
        <dbReference type="PROSITE" id="PS50928"/>
    </source>
</evidence>
<keyword evidence="6 7" id="KW-0472">Membrane</keyword>
<dbReference type="CDD" id="cd06261">
    <property type="entry name" value="TM_PBP2"/>
    <property type="match status" value="1"/>
</dbReference>
<dbReference type="GO" id="GO:0055085">
    <property type="term" value="P:transmembrane transport"/>
    <property type="evidence" value="ECO:0007669"/>
    <property type="project" value="InterPro"/>
</dbReference>
<evidence type="ECO:0000313" key="9">
    <source>
        <dbReference type="EMBL" id="AFK60685.1"/>
    </source>
</evidence>
<evidence type="ECO:0000256" key="4">
    <source>
        <dbReference type="ARBA" id="ARBA00022692"/>
    </source>
</evidence>
<dbReference type="HOGENOM" id="CLU_016047_0_2_9"/>
<organism evidence="9 10">
    <name type="scientific">Enterococcus faecium (strain ATCC BAA-472 / TX0016 / DO)</name>
    <dbReference type="NCBI Taxonomy" id="333849"/>
    <lineage>
        <taxon>Bacteria</taxon>
        <taxon>Bacillati</taxon>
        <taxon>Bacillota</taxon>
        <taxon>Bacilli</taxon>
        <taxon>Lactobacillales</taxon>
        <taxon>Enterococcaceae</taxon>
        <taxon>Enterococcus</taxon>
    </lineage>
</organism>
<dbReference type="Gene3D" id="1.10.3720.10">
    <property type="entry name" value="MetI-like"/>
    <property type="match status" value="1"/>
</dbReference>
<dbReference type="KEGG" id="efu:HMPREF0351_13061"/>
<evidence type="ECO:0000256" key="1">
    <source>
        <dbReference type="ARBA" id="ARBA00004651"/>
    </source>
</evidence>
<dbReference type="Proteomes" id="UP000005269">
    <property type="component" value="Plasmid 3"/>
</dbReference>
<keyword evidence="5 7" id="KW-1133">Transmembrane helix</keyword>
<keyword evidence="9" id="KW-0614">Plasmid</keyword>
<comment type="subcellular location">
    <subcellularLocation>
        <location evidence="1 7">Cell membrane</location>
        <topology evidence="1 7">Multi-pass membrane protein</topology>
    </subcellularLocation>
</comment>
<feature type="domain" description="ABC transmembrane type-1" evidence="8">
    <location>
        <begin position="106"/>
        <end position="321"/>
    </location>
</feature>
<dbReference type="AlphaFoldDB" id="I3U6P7"/>